<dbReference type="GO" id="GO:0003729">
    <property type="term" value="F:mRNA binding"/>
    <property type="evidence" value="ECO:0007669"/>
    <property type="project" value="TreeGrafter"/>
</dbReference>
<dbReference type="KEGG" id="beq:BEWA_054460"/>
<dbReference type="Proteomes" id="UP000031512">
    <property type="component" value="Unassembled WGS sequence"/>
</dbReference>
<dbReference type="GO" id="GO:0005737">
    <property type="term" value="C:cytoplasm"/>
    <property type="evidence" value="ECO:0007669"/>
    <property type="project" value="UniProtKB-SubCell"/>
</dbReference>
<dbReference type="eggNOG" id="KOG3070">
    <property type="taxonomic scope" value="Eukaryota"/>
</dbReference>
<feature type="domain" description="CSD" evidence="3">
    <location>
        <begin position="3"/>
        <end position="67"/>
    </location>
</feature>
<dbReference type="PROSITE" id="PS51857">
    <property type="entry name" value="CSD_2"/>
    <property type="match status" value="1"/>
</dbReference>
<dbReference type="SUPFAM" id="SSF50249">
    <property type="entry name" value="Nucleic acid-binding proteins"/>
    <property type="match status" value="1"/>
</dbReference>
<evidence type="ECO:0000313" key="4">
    <source>
        <dbReference type="EMBL" id="EKX73390.1"/>
    </source>
</evidence>
<dbReference type="RefSeq" id="XP_004832842.1">
    <property type="nucleotide sequence ID" value="XM_004832785.1"/>
</dbReference>
<evidence type="ECO:0000256" key="2">
    <source>
        <dbReference type="ARBA" id="ARBA00022490"/>
    </source>
</evidence>
<dbReference type="VEuPathDB" id="PiroplasmaDB:BEWA_054460"/>
<evidence type="ECO:0000259" key="3">
    <source>
        <dbReference type="PROSITE" id="PS51857"/>
    </source>
</evidence>
<sequence length="102" mass="11973">MPRTAGKCKWFDPKKGYGFITLDNGEDVFVHQSEIHANGFRSLREEERVELDVVLENNKKKAIRVTGPRGDYVRGAESDGRFHNYDGGYRQEFRDFERGRRY</sequence>
<dbReference type="OrthoDB" id="422005at2759"/>
<dbReference type="InterPro" id="IPR012340">
    <property type="entry name" value="NA-bd_OB-fold"/>
</dbReference>
<reference evidence="4 5" key="1">
    <citation type="journal article" date="2012" name="BMC Genomics">
        <title>Comparative genomic analysis and phylogenetic position of Theileria equi.</title>
        <authorList>
            <person name="Kappmeyer L.S."/>
            <person name="Thiagarajan M."/>
            <person name="Herndon D.R."/>
            <person name="Ramsay J.D."/>
            <person name="Caler E."/>
            <person name="Djikeng A."/>
            <person name="Gillespie J.J."/>
            <person name="Lau A.O."/>
            <person name="Roalson E.H."/>
            <person name="Silva J.C."/>
            <person name="Silva M.G."/>
            <person name="Suarez C.E."/>
            <person name="Ueti M.W."/>
            <person name="Nene V.M."/>
            <person name="Mealey R.H."/>
            <person name="Knowles D.P."/>
            <person name="Brayton K.A."/>
        </authorList>
    </citation>
    <scope>NUCLEOTIDE SEQUENCE [LARGE SCALE GENOMIC DNA]</scope>
    <source>
        <strain evidence="4 5">WA</strain>
    </source>
</reference>
<comment type="caution">
    <text evidence="4">The sequence shown here is derived from an EMBL/GenBank/DDBJ whole genome shotgun (WGS) entry which is preliminary data.</text>
</comment>
<name>L1LDR6_THEEQ</name>
<dbReference type="InterPro" id="IPR051373">
    <property type="entry name" value="Lin-28_RNA-binding"/>
</dbReference>
<dbReference type="EMBL" id="ACOU01000003">
    <property type="protein sequence ID" value="EKX73390.1"/>
    <property type="molecule type" value="Genomic_DNA"/>
</dbReference>
<dbReference type="PANTHER" id="PTHR46109:SF1">
    <property type="entry name" value="PROTEIN LIN-28 HOMOLOG"/>
    <property type="match status" value="1"/>
</dbReference>
<dbReference type="PROSITE" id="PS00352">
    <property type="entry name" value="CSD_1"/>
    <property type="match status" value="1"/>
</dbReference>
<dbReference type="AlphaFoldDB" id="L1LDR6"/>
<gene>
    <name evidence="4" type="ORF">BEWA_054460</name>
</gene>
<comment type="subcellular location">
    <subcellularLocation>
        <location evidence="1">Cytoplasm</location>
    </subcellularLocation>
</comment>
<dbReference type="Pfam" id="PF00313">
    <property type="entry name" value="CSD"/>
    <property type="match status" value="1"/>
</dbReference>
<dbReference type="InterPro" id="IPR002059">
    <property type="entry name" value="CSP_DNA-bd"/>
</dbReference>
<dbReference type="GeneID" id="15802997"/>
<evidence type="ECO:0000256" key="1">
    <source>
        <dbReference type="ARBA" id="ARBA00004496"/>
    </source>
</evidence>
<proteinExistence type="predicted"/>
<dbReference type="PRINTS" id="PR00050">
    <property type="entry name" value="COLDSHOCK"/>
</dbReference>
<dbReference type="InterPro" id="IPR011129">
    <property type="entry name" value="CSD"/>
</dbReference>
<accession>L1LDR6</accession>
<dbReference type="CDD" id="cd04458">
    <property type="entry name" value="CSP_CDS"/>
    <property type="match status" value="1"/>
</dbReference>
<dbReference type="SMART" id="SM00357">
    <property type="entry name" value="CSP"/>
    <property type="match status" value="1"/>
</dbReference>
<evidence type="ECO:0000313" key="5">
    <source>
        <dbReference type="Proteomes" id="UP000031512"/>
    </source>
</evidence>
<keyword evidence="5" id="KW-1185">Reference proteome</keyword>
<dbReference type="GO" id="GO:0005634">
    <property type="term" value="C:nucleus"/>
    <property type="evidence" value="ECO:0007669"/>
    <property type="project" value="TreeGrafter"/>
</dbReference>
<dbReference type="PANTHER" id="PTHR46109">
    <property type="entry name" value="PROTEIN LIN-28"/>
    <property type="match status" value="1"/>
</dbReference>
<protein>
    <submittedName>
        <fullName evidence="4">Cold shock protein, putative</fullName>
    </submittedName>
</protein>
<dbReference type="GO" id="GO:0031054">
    <property type="term" value="P:pre-miRNA processing"/>
    <property type="evidence" value="ECO:0007669"/>
    <property type="project" value="TreeGrafter"/>
</dbReference>
<organism evidence="4 5">
    <name type="scientific">Theileria equi strain WA</name>
    <dbReference type="NCBI Taxonomy" id="1537102"/>
    <lineage>
        <taxon>Eukaryota</taxon>
        <taxon>Sar</taxon>
        <taxon>Alveolata</taxon>
        <taxon>Apicomplexa</taxon>
        <taxon>Aconoidasida</taxon>
        <taxon>Piroplasmida</taxon>
        <taxon>Theileriidae</taxon>
        <taxon>Theileria</taxon>
    </lineage>
</organism>
<dbReference type="InterPro" id="IPR019844">
    <property type="entry name" value="CSD_CS"/>
</dbReference>
<dbReference type="Gene3D" id="2.40.50.140">
    <property type="entry name" value="Nucleic acid-binding proteins"/>
    <property type="match status" value="1"/>
</dbReference>
<keyword evidence="2" id="KW-0963">Cytoplasm</keyword>
<dbReference type="STRING" id="1537102.L1LDR6"/>